<name>A0A914DL89_9BILA</name>
<evidence type="ECO:0000313" key="3">
    <source>
        <dbReference type="WBParaSite" id="ACRNAN_scaffold286.g21526.t1"/>
    </source>
</evidence>
<dbReference type="PANTHER" id="PTHR37162">
    <property type="entry name" value="HAT FAMILY DIMERISATION DOMAINCONTAINING PROTEIN-RELATED"/>
    <property type="match status" value="1"/>
</dbReference>
<accession>A0A914DL89</accession>
<dbReference type="AlphaFoldDB" id="A0A914DL89"/>
<dbReference type="WBParaSite" id="ACRNAN_scaffold286.g21526.t1">
    <property type="protein sequence ID" value="ACRNAN_scaffold286.g21526.t1"/>
    <property type="gene ID" value="ACRNAN_scaffold286.g21526"/>
</dbReference>
<evidence type="ECO:0000313" key="2">
    <source>
        <dbReference type="Proteomes" id="UP000887540"/>
    </source>
</evidence>
<sequence length="345" mass="39396">MNIPELPDLGDLTEVLDRPSSSNFDQNSFLSSVMQEEHSSIDEALKNLLNQANELKEIEENKNQEEFNFDIALPEISPPPKPILNAKRIRKNKNYSYRAEYNDIFPGIQRSKKGPEFYYCTICDMDFILGRNGPRAIRQHVKSKKHVLIEKEKENLESGQPSVAETETALKGIKKLKKSSTNNASYALYRQEYGDQFHGITESTRGSHYFYCTFCAKDLLFGKDGVKAIQRHVTSQKHMQRDDRPELCASINFKGFSFRQDYITKFPGIKESIKGDSYFFCTVCEKDLMLARSGSKAIGLHLLSAKHMEISKEKESILFAEMTNNTEVVEINCGAVKEEENLSQD</sequence>
<evidence type="ECO:0000256" key="1">
    <source>
        <dbReference type="SAM" id="Coils"/>
    </source>
</evidence>
<dbReference type="PANTHER" id="PTHR37162:SF1">
    <property type="entry name" value="BED-TYPE DOMAIN-CONTAINING PROTEIN"/>
    <property type="match status" value="1"/>
</dbReference>
<dbReference type="Proteomes" id="UP000887540">
    <property type="component" value="Unplaced"/>
</dbReference>
<keyword evidence="2" id="KW-1185">Reference proteome</keyword>
<proteinExistence type="predicted"/>
<dbReference type="SUPFAM" id="SSF57667">
    <property type="entry name" value="beta-beta-alpha zinc fingers"/>
    <property type="match status" value="1"/>
</dbReference>
<reference evidence="3" key="1">
    <citation type="submission" date="2022-11" db="UniProtKB">
        <authorList>
            <consortium name="WormBaseParasite"/>
        </authorList>
    </citation>
    <scope>IDENTIFICATION</scope>
</reference>
<feature type="coiled-coil region" evidence="1">
    <location>
        <begin position="38"/>
        <end position="68"/>
    </location>
</feature>
<protein>
    <submittedName>
        <fullName evidence="3">Uncharacterized protein</fullName>
    </submittedName>
</protein>
<organism evidence="2 3">
    <name type="scientific">Acrobeloides nanus</name>
    <dbReference type="NCBI Taxonomy" id="290746"/>
    <lineage>
        <taxon>Eukaryota</taxon>
        <taxon>Metazoa</taxon>
        <taxon>Ecdysozoa</taxon>
        <taxon>Nematoda</taxon>
        <taxon>Chromadorea</taxon>
        <taxon>Rhabditida</taxon>
        <taxon>Tylenchina</taxon>
        <taxon>Cephalobomorpha</taxon>
        <taxon>Cephaloboidea</taxon>
        <taxon>Cephalobidae</taxon>
        <taxon>Acrobeloides</taxon>
    </lineage>
</organism>
<dbReference type="InterPro" id="IPR036236">
    <property type="entry name" value="Znf_C2H2_sf"/>
</dbReference>
<keyword evidence="1" id="KW-0175">Coiled coil</keyword>